<name>A0AAD5T384_9FUNG</name>
<accession>A0AAD5T384</accession>
<feature type="chain" id="PRO_5041914564" evidence="2">
    <location>
        <begin position="20"/>
        <end position="144"/>
    </location>
</feature>
<evidence type="ECO:0000256" key="1">
    <source>
        <dbReference type="SAM" id="MobiDB-lite"/>
    </source>
</evidence>
<dbReference type="EMBL" id="JADGJH010000775">
    <property type="protein sequence ID" value="KAJ3122888.1"/>
    <property type="molecule type" value="Genomic_DNA"/>
</dbReference>
<evidence type="ECO:0000256" key="2">
    <source>
        <dbReference type="SAM" id="SignalP"/>
    </source>
</evidence>
<organism evidence="3 4">
    <name type="scientific">Physocladia obscura</name>
    <dbReference type="NCBI Taxonomy" id="109957"/>
    <lineage>
        <taxon>Eukaryota</taxon>
        <taxon>Fungi</taxon>
        <taxon>Fungi incertae sedis</taxon>
        <taxon>Chytridiomycota</taxon>
        <taxon>Chytridiomycota incertae sedis</taxon>
        <taxon>Chytridiomycetes</taxon>
        <taxon>Chytridiales</taxon>
        <taxon>Chytriomycetaceae</taxon>
        <taxon>Physocladia</taxon>
    </lineage>
</organism>
<reference evidence="3" key="1">
    <citation type="submission" date="2020-05" db="EMBL/GenBank/DDBJ databases">
        <title>Phylogenomic resolution of chytrid fungi.</title>
        <authorList>
            <person name="Stajich J.E."/>
            <person name="Amses K."/>
            <person name="Simmons R."/>
            <person name="Seto K."/>
            <person name="Myers J."/>
            <person name="Bonds A."/>
            <person name="Quandt C.A."/>
            <person name="Barry K."/>
            <person name="Liu P."/>
            <person name="Grigoriev I."/>
            <person name="Longcore J.E."/>
            <person name="James T.Y."/>
        </authorList>
    </citation>
    <scope>NUCLEOTIDE SEQUENCE</scope>
    <source>
        <strain evidence="3">JEL0513</strain>
    </source>
</reference>
<evidence type="ECO:0000313" key="3">
    <source>
        <dbReference type="EMBL" id="KAJ3122888.1"/>
    </source>
</evidence>
<keyword evidence="2" id="KW-0732">Signal</keyword>
<proteinExistence type="predicted"/>
<sequence>MKITIAPALLLVTIRTVQAQLSASVGGVGSPCGLSIVNSPVCAPGLVCVKPTMIGVVGLPGTCQLAGGSATATSTTVAITVTGDATGVTTASTSATASIQQSGTATPTQTTSAPGSRSVSTSSSAVVSVSIYASIVIVALFATL</sequence>
<dbReference type="AlphaFoldDB" id="A0AAD5T384"/>
<gene>
    <name evidence="3" type="ORF">HK100_011800</name>
</gene>
<evidence type="ECO:0000313" key="4">
    <source>
        <dbReference type="Proteomes" id="UP001211907"/>
    </source>
</evidence>
<comment type="caution">
    <text evidence="3">The sequence shown here is derived from an EMBL/GenBank/DDBJ whole genome shotgun (WGS) entry which is preliminary data.</text>
</comment>
<feature type="signal peptide" evidence="2">
    <location>
        <begin position="1"/>
        <end position="19"/>
    </location>
</feature>
<dbReference type="Proteomes" id="UP001211907">
    <property type="component" value="Unassembled WGS sequence"/>
</dbReference>
<keyword evidence="4" id="KW-1185">Reference proteome</keyword>
<feature type="region of interest" description="Disordered" evidence="1">
    <location>
        <begin position="99"/>
        <end position="120"/>
    </location>
</feature>
<protein>
    <submittedName>
        <fullName evidence="3">Uncharacterized protein</fullName>
    </submittedName>
</protein>